<proteinExistence type="predicted"/>
<reference evidence="1" key="1">
    <citation type="submission" date="2022-03" db="EMBL/GenBank/DDBJ databases">
        <authorList>
            <person name="Martin C."/>
        </authorList>
    </citation>
    <scope>NUCLEOTIDE SEQUENCE</scope>
</reference>
<comment type="caution">
    <text evidence="1">The sequence shown here is derived from an EMBL/GenBank/DDBJ whole genome shotgun (WGS) entry which is preliminary data.</text>
</comment>
<sequence length="275" mass="30758">MKILLILAVVGLSEGFFFGKRPDWGDLRVRFGTPISDFRTQPRTVQEARAQGFTPVGGCSASNGYMGTRYVKNGNTAVMLLFDKNGFIAGIQAGLPKNLPNGYPDRSSHRDLFISEGSKYVITAYFTNPEKICSEGRSSNQFDTEGTGNGLFIQSGANPVRDFITIPMTESAIARTKWTKGKCFYWMGRHYWYDVTSNMDCKDFFPMFLLYNSGKLDGFGWAFGADLSEEVWEHPSASTFNLGLFIDPVPRCLVSTTTRLSTLHVYMSNPYSNFC</sequence>
<accession>A0A8J1T5G5</accession>
<evidence type="ECO:0000313" key="2">
    <source>
        <dbReference type="Proteomes" id="UP000749559"/>
    </source>
</evidence>
<dbReference type="AlphaFoldDB" id="A0A8J1T5G5"/>
<name>A0A8J1T5G5_OWEFU</name>
<gene>
    <name evidence="1" type="ORF">OFUS_LOCUS11293</name>
</gene>
<dbReference type="Proteomes" id="UP000749559">
    <property type="component" value="Unassembled WGS sequence"/>
</dbReference>
<dbReference type="OrthoDB" id="6042561at2759"/>
<organism evidence="1 2">
    <name type="scientific">Owenia fusiformis</name>
    <name type="common">Polychaete worm</name>
    <dbReference type="NCBI Taxonomy" id="6347"/>
    <lineage>
        <taxon>Eukaryota</taxon>
        <taxon>Metazoa</taxon>
        <taxon>Spiralia</taxon>
        <taxon>Lophotrochozoa</taxon>
        <taxon>Annelida</taxon>
        <taxon>Polychaeta</taxon>
        <taxon>Sedentaria</taxon>
        <taxon>Canalipalpata</taxon>
        <taxon>Sabellida</taxon>
        <taxon>Oweniida</taxon>
        <taxon>Oweniidae</taxon>
        <taxon>Owenia</taxon>
    </lineage>
</organism>
<evidence type="ECO:0000313" key="1">
    <source>
        <dbReference type="EMBL" id="CAH1785195.1"/>
    </source>
</evidence>
<dbReference type="EMBL" id="CAIIXF020000005">
    <property type="protein sequence ID" value="CAH1785195.1"/>
    <property type="molecule type" value="Genomic_DNA"/>
</dbReference>
<protein>
    <submittedName>
        <fullName evidence="1">Uncharacterized protein</fullName>
    </submittedName>
</protein>
<keyword evidence="2" id="KW-1185">Reference proteome</keyword>